<protein>
    <submittedName>
        <fullName evidence="2">Uncharacterized protein</fullName>
    </submittedName>
</protein>
<evidence type="ECO:0000313" key="3">
    <source>
        <dbReference type="Proteomes" id="UP000324222"/>
    </source>
</evidence>
<feature type="compositionally biased region" description="Polar residues" evidence="1">
    <location>
        <begin position="181"/>
        <end position="198"/>
    </location>
</feature>
<evidence type="ECO:0000313" key="2">
    <source>
        <dbReference type="EMBL" id="MPC61769.1"/>
    </source>
</evidence>
<keyword evidence="3" id="KW-1185">Reference proteome</keyword>
<sequence>MFKDPRVKRGRCGLAPPPALLRPITALAPHIKRPPPPEPRRPPLTTVSRERRRGLRWHWFVTIVSVGHTHTAALPRGSIRDKRASGILLPCDVFQVPPAEVDGALEEERVPQRGGSRGLCRSFLSKRKIVVLGIRWKHQSPRNNEDAGGIYPQEVRRLISGNYCGRQVLCRGGDASRPPASHQSRGATPNTRNSGKHV</sequence>
<name>A0A5B7GW52_PORTR</name>
<proteinExistence type="predicted"/>
<feature type="region of interest" description="Disordered" evidence="1">
    <location>
        <begin position="28"/>
        <end position="48"/>
    </location>
</feature>
<feature type="region of interest" description="Disordered" evidence="1">
    <location>
        <begin position="174"/>
        <end position="198"/>
    </location>
</feature>
<dbReference type="AlphaFoldDB" id="A0A5B7GW52"/>
<evidence type="ECO:0000256" key="1">
    <source>
        <dbReference type="SAM" id="MobiDB-lite"/>
    </source>
</evidence>
<gene>
    <name evidence="2" type="ORF">E2C01_055845</name>
</gene>
<accession>A0A5B7GW52</accession>
<organism evidence="2 3">
    <name type="scientific">Portunus trituberculatus</name>
    <name type="common">Swimming crab</name>
    <name type="synonym">Neptunus trituberculatus</name>
    <dbReference type="NCBI Taxonomy" id="210409"/>
    <lineage>
        <taxon>Eukaryota</taxon>
        <taxon>Metazoa</taxon>
        <taxon>Ecdysozoa</taxon>
        <taxon>Arthropoda</taxon>
        <taxon>Crustacea</taxon>
        <taxon>Multicrustacea</taxon>
        <taxon>Malacostraca</taxon>
        <taxon>Eumalacostraca</taxon>
        <taxon>Eucarida</taxon>
        <taxon>Decapoda</taxon>
        <taxon>Pleocyemata</taxon>
        <taxon>Brachyura</taxon>
        <taxon>Eubrachyura</taxon>
        <taxon>Portunoidea</taxon>
        <taxon>Portunidae</taxon>
        <taxon>Portuninae</taxon>
        <taxon>Portunus</taxon>
    </lineage>
</organism>
<dbReference type="EMBL" id="VSRR010018905">
    <property type="protein sequence ID" value="MPC61769.1"/>
    <property type="molecule type" value="Genomic_DNA"/>
</dbReference>
<reference evidence="2 3" key="1">
    <citation type="submission" date="2019-05" db="EMBL/GenBank/DDBJ databases">
        <title>Another draft genome of Portunus trituberculatus and its Hox gene families provides insights of decapod evolution.</title>
        <authorList>
            <person name="Jeong J.-H."/>
            <person name="Song I."/>
            <person name="Kim S."/>
            <person name="Choi T."/>
            <person name="Kim D."/>
            <person name="Ryu S."/>
            <person name="Kim W."/>
        </authorList>
    </citation>
    <scope>NUCLEOTIDE SEQUENCE [LARGE SCALE GENOMIC DNA]</scope>
    <source>
        <tissue evidence="2">Muscle</tissue>
    </source>
</reference>
<comment type="caution">
    <text evidence="2">The sequence shown here is derived from an EMBL/GenBank/DDBJ whole genome shotgun (WGS) entry which is preliminary data.</text>
</comment>
<dbReference type="Proteomes" id="UP000324222">
    <property type="component" value="Unassembled WGS sequence"/>
</dbReference>